<comment type="catalytic activity">
    <reaction evidence="15">
        <text>Preferential cleavage: (Ac)2-L-Lys-D-Ala-|-D-Ala. Also transpeptidation of peptidyl-alanyl moieties that are N-acyl substituents of D-alanine.</text>
        <dbReference type="EC" id="3.4.16.4"/>
    </reaction>
</comment>
<evidence type="ECO:0000256" key="11">
    <source>
        <dbReference type="ARBA" id="ARBA00022984"/>
    </source>
</evidence>
<gene>
    <name evidence="20" type="primary">pbpF</name>
    <name evidence="20" type="ORF">J34TS1_10850</name>
</gene>
<dbReference type="InterPro" id="IPR013783">
    <property type="entry name" value="Ig-like_fold"/>
</dbReference>
<evidence type="ECO:0000256" key="3">
    <source>
        <dbReference type="ARBA" id="ARBA00007739"/>
    </source>
</evidence>
<keyword evidence="10" id="KW-0133">Cell shape</keyword>
<feature type="compositionally biased region" description="Polar residues" evidence="17">
    <location>
        <begin position="873"/>
        <end position="882"/>
    </location>
</feature>
<keyword evidence="14" id="KW-0961">Cell wall biogenesis/degradation</keyword>
<dbReference type="FunFam" id="1.10.3810.10:FF:000001">
    <property type="entry name" value="Penicillin-binding protein 1A"/>
    <property type="match status" value="1"/>
</dbReference>
<dbReference type="InterPro" id="IPR001264">
    <property type="entry name" value="Glyco_trans_51"/>
</dbReference>
<dbReference type="PANTHER" id="PTHR32282:SF11">
    <property type="entry name" value="PENICILLIN-BINDING PROTEIN 1B"/>
    <property type="match status" value="1"/>
</dbReference>
<dbReference type="Proteomes" id="UP000682811">
    <property type="component" value="Unassembled WGS sequence"/>
</dbReference>
<evidence type="ECO:0000256" key="1">
    <source>
        <dbReference type="ARBA" id="ARBA00004236"/>
    </source>
</evidence>
<dbReference type="SUPFAM" id="SSF49265">
    <property type="entry name" value="Fibronectin type III"/>
    <property type="match status" value="1"/>
</dbReference>
<dbReference type="SUPFAM" id="SSF56601">
    <property type="entry name" value="beta-lactamase/transpeptidase-like"/>
    <property type="match status" value="1"/>
</dbReference>
<dbReference type="InterPro" id="IPR023346">
    <property type="entry name" value="Lysozyme-like_dom_sf"/>
</dbReference>
<dbReference type="GO" id="GO:0009252">
    <property type="term" value="P:peptidoglycan biosynthetic process"/>
    <property type="evidence" value="ECO:0007669"/>
    <property type="project" value="UniProtKB-KW"/>
</dbReference>
<comment type="catalytic activity">
    <reaction evidence="16">
        <text>[GlcNAc-(1-&gt;4)-Mur2Ac(oyl-L-Ala-gamma-D-Glu-L-Lys-D-Ala-D-Ala)](n)-di-trans,octa-cis-undecaprenyl diphosphate + beta-D-GlcNAc-(1-&gt;4)-Mur2Ac(oyl-L-Ala-gamma-D-Glu-L-Lys-D-Ala-D-Ala)-di-trans,octa-cis-undecaprenyl diphosphate = [GlcNAc-(1-&gt;4)-Mur2Ac(oyl-L-Ala-gamma-D-Glu-L-Lys-D-Ala-D-Ala)](n+1)-di-trans,octa-cis-undecaprenyl diphosphate + di-trans,octa-cis-undecaprenyl diphosphate + H(+)</text>
        <dbReference type="Rhea" id="RHEA:23708"/>
        <dbReference type="Rhea" id="RHEA-COMP:9602"/>
        <dbReference type="Rhea" id="RHEA-COMP:9603"/>
        <dbReference type="ChEBI" id="CHEBI:15378"/>
        <dbReference type="ChEBI" id="CHEBI:58405"/>
        <dbReference type="ChEBI" id="CHEBI:60033"/>
        <dbReference type="ChEBI" id="CHEBI:78435"/>
        <dbReference type="EC" id="2.4.99.28"/>
    </reaction>
</comment>
<keyword evidence="12 18" id="KW-0472">Membrane</keyword>
<keyword evidence="18" id="KW-1133">Transmembrane helix</keyword>
<dbReference type="GO" id="GO:0008658">
    <property type="term" value="F:penicillin binding"/>
    <property type="evidence" value="ECO:0007669"/>
    <property type="project" value="InterPro"/>
</dbReference>
<dbReference type="RefSeq" id="WP_212977357.1">
    <property type="nucleotide sequence ID" value="NZ_AP025343.1"/>
</dbReference>
<comment type="subcellular location">
    <subcellularLocation>
        <location evidence="1">Cell membrane</location>
    </subcellularLocation>
</comment>
<dbReference type="InterPro" id="IPR036950">
    <property type="entry name" value="PBP_transglycosylase"/>
</dbReference>
<dbReference type="GO" id="GO:0071555">
    <property type="term" value="P:cell wall organization"/>
    <property type="evidence" value="ECO:0007669"/>
    <property type="project" value="UniProtKB-KW"/>
</dbReference>
<evidence type="ECO:0000256" key="2">
    <source>
        <dbReference type="ARBA" id="ARBA00007090"/>
    </source>
</evidence>
<dbReference type="EMBL" id="BORT01000003">
    <property type="protein sequence ID" value="GIO46320.1"/>
    <property type="molecule type" value="Genomic_DNA"/>
</dbReference>
<dbReference type="Gene3D" id="2.60.40.10">
    <property type="entry name" value="Immunoglobulins"/>
    <property type="match status" value="1"/>
</dbReference>
<evidence type="ECO:0000256" key="7">
    <source>
        <dbReference type="ARBA" id="ARBA00022676"/>
    </source>
</evidence>
<evidence type="ECO:0000256" key="17">
    <source>
        <dbReference type="SAM" id="MobiDB-lite"/>
    </source>
</evidence>
<evidence type="ECO:0000313" key="21">
    <source>
        <dbReference type="Proteomes" id="UP000682811"/>
    </source>
</evidence>
<dbReference type="Pfam" id="PF00905">
    <property type="entry name" value="Transpeptidase"/>
    <property type="match status" value="1"/>
</dbReference>
<feature type="compositionally biased region" description="Polar residues" evidence="17">
    <location>
        <begin position="1"/>
        <end position="12"/>
    </location>
</feature>
<keyword evidence="8" id="KW-0808">Transferase</keyword>
<sequence length="889" mass="96645">MDNNKLSRTGNRNTEKPSKTPKKKKRKLSKKRVFWTLFFTCALAVFCALAGYLYISVNGERLYQANKDKITVHETSKVYDRNGDLMGELSLQKSDPVKSEEIPKLLKEAFVATEDKRFYEHSGVDLWSIGRAAVKDLIARSKVEGGSTITQQLARNIFLTRDKTFFRKATEVSIALALDRNLTKDEIITMYLNRINFGGQIYGIKEASKYYFGQSDLNKLELWQMATLAAMPKGPSKYNPVRNPDLSMQRRAVVLNLMAEQGYVTAEEAEHAKKVVYNYEPPKKKQNYQNFMDYVMNEAEDVTNLSEDDLNIGGYKIYTTMDANAQKVLEKEFADASNFEKSKDDQIVQGSMVIMNQENGALVALLGGRDYERKGYSRVTNSRRQPGSAFKPIAVYGPALETGKFDMYSSLSNKKQCFGKYCPNNLHGYSDSIGMADAITKSENIPAVWTLNQIGVKTGFDFAKKLGIQLTDADKNLSMALGGTSKGTNTLEMAQAYGAFANGGKLNQAFSIKSIVNSEGKAIYTHKDDPKQVMSENTAYQMTEMMQNVVQSGTGRKARISRPVAGKTGTTQSGISGNKSNRDVWFVGYTPELTAAVWMGYDNPDKNHLLRNSSGLSAAFWGKVMEQVVPNFPAKKFKEPEKVKAPEPPPVEKTPLHVSGLIASYDPNTQTVSLSWDGTGNTNAYYRLYRKEASESSFQMIKDQISATSADDIAAAAGHTYEYYVTAVSSDTGEESDPSNKYTVPIDNQSEDQLPPPDQNVDDGQTGDGTGQDQNPGGIDSGQGNGNQGSGTDQGNSWNNGNGNGNNGSNGNNGHHNGNGNGNGGGQGQTQGGGNSSWDGSGTGGSDSGVTAPPDNGSGSSTDSGGTGDGTMRTESTGSGTFEQDVPSP</sequence>
<feature type="domain" description="Fibronectin type-III" evidence="19">
    <location>
        <begin position="654"/>
        <end position="746"/>
    </location>
</feature>
<dbReference type="GO" id="GO:0008360">
    <property type="term" value="P:regulation of cell shape"/>
    <property type="evidence" value="ECO:0007669"/>
    <property type="project" value="UniProtKB-KW"/>
</dbReference>
<dbReference type="GO" id="GO:0006508">
    <property type="term" value="P:proteolysis"/>
    <property type="evidence" value="ECO:0007669"/>
    <property type="project" value="UniProtKB-KW"/>
</dbReference>
<dbReference type="PANTHER" id="PTHR32282">
    <property type="entry name" value="BINDING PROTEIN TRANSPEPTIDASE, PUTATIVE-RELATED"/>
    <property type="match status" value="1"/>
</dbReference>
<keyword evidence="7" id="KW-0328">Glycosyltransferase</keyword>
<dbReference type="SUPFAM" id="SSF53955">
    <property type="entry name" value="Lysozyme-like"/>
    <property type="match status" value="1"/>
</dbReference>
<feature type="compositionally biased region" description="Gly residues" evidence="17">
    <location>
        <begin position="817"/>
        <end position="847"/>
    </location>
</feature>
<dbReference type="GO" id="GO:0008955">
    <property type="term" value="F:peptidoglycan glycosyltransferase activity"/>
    <property type="evidence" value="ECO:0007669"/>
    <property type="project" value="UniProtKB-EC"/>
</dbReference>
<feature type="transmembrane region" description="Helical" evidence="18">
    <location>
        <begin position="33"/>
        <end position="55"/>
    </location>
</feature>
<evidence type="ECO:0000256" key="8">
    <source>
        <dbReference type="ARBA" id="ARBA00022679"/>
    </source>
</evidence>
<dbReference type="NCBIfam" id="TIGR02074">
    <property type="entry name" value="PBP_1a_fam"/>
    <property type="match status" value="1"/>
</dbReference>
<keyword evidence="18" id="KW-0812">Transmembrane</keyword>
<evidence type="ECO:0000256" key="16">
    <source>
        <dbReference type="ARBA" id="ARBA00049902"/>
    </source>
</evidence>
<feature type="compositionally biased region" description="Low complexity" evidence="17">
    <location>
        <begin position="790"/>
        <end position="801"/>
    </location>
</feature>
<name>A0A919YCL7_9BACL</name>
<evidence type="ECO:0000256" key="18">
    <source>
        <dbReference type="SAM" id="Phobius"/>
    </source>
</evidence>
<keyword evidence="21" id="KW-1185">Reference proteome</keyword>
<dbReference type="Pfam" id="PF00912">
    <property type="entry name" value="Transgly"/>
    <property type="match status" value="1"/>
</dbReference>
<evidence type="ECO:0000256" key="14">
    <source>
        <dbReference type="ARBA" id="ARBA00023316"/>
    </source>
</evidence>
<evidence type="ECO:0000256" key="13">
    <source>
        <dbReference type="ARBA" id="ARBA00023268"/>
    </source>
</evidence>
<evidence type="ECO:0000256" key="6">
    <source>
        <dbReference type="ARBA" id="ARBA00022670"/>
    </source>
</evidence>
<feature type="compositionally biased region" description="Polar residues" evidence="17">
    <location>
        <begin position="568"/>
        <end position="577"/>
    </location>
</feature>
<evidence type="ECO:0000259" key="19">
    <source>
        <dbReference type="PROSITE" id="PS50853"/>
    </source>
</evidence>
<keyword evidence="5" id="KW-0121">Carboxypeptidase</keyword>
<keyword evidence="11" id="KW-0573">Peptidoglycan synthesis</keyword>
<evidence type="ECO:0000313" key="20">
    <source>
        <dbReference type="EMBL" id="GIO46320.1"/>
    </source>
</evidence>
<evidence type="ECO:0000256" key="9">
    <source>
        <dbReference type="ARBA" id="ARBA00022801"/>
    </source>
</evidence>
<dbReference type="AlphaFoldDB" id="A0A919YCL7"/>
<proteinExistence type="inferred from homology"/>
<dbReference type="Gene3D" id="1.10.3810.10">
    <property type="entry name" value="Biosynthetic peptidoglycan transglycosylase-like"/>
    <property type="match status" value="1"/>
</dbReference>
<dbReference type="InterPro" id="IPR003961">
    <property type="entry name" value="FN3_dom"/>
</dbReference>
<dbReference type="GO" id="GO:0005886">
    <property type="term" value="C:plasma membrane"/>
    <property type="evidence" value="ECO:0007669"/>
    <property type="project" value="UniProtKB-SubCell"/>
</dbReference>
<dbReference type="InterPro" id="IPR001460">
    <property type="entry name" value="PCN-bd_Tpept"/>
</dbReference>
<keyword evidence="6" id="KW-0645">Protease</keyword>
<protein>
    <submittedName>
        <fullName evidence="20">Penicillin-binding protein 1F</fullName>
    </submittedName>
</protein>
<comment type="caution">
    <text evidence="20">The sequence shown here is derived from an EMBL/GenBank/DDBJ whole genome shotgun (WGS) entry which is preliminary data.</text>
</comment>
<keyword evidence="13" id="KW-0511">Multifunctional enzyme</keyword>
<evidence type="ECO:0000256" key="10">
    <source>
        <dbReference type="ARBA" id="ARBA00022960"/>
    </source>
</evidence>
<reference evidence="20 21" key="1">
    <citation type="submission" date="2021-03" db="EMBL/GenBank/DDBJ databases">
        <title>Antimicrobial resistance genes in bacteria isolated from Japanese honey, and their potential for conferring macrolide and lincosamide resistance in the American foulbrood pathogen Paenibacillus larvae.</title>
        <authorList>
            <person name="Okamoto M."/>
            <person name="Kumagai M."/>
            <person name="Kanamori H."/>
            <person name="Takamatsu D."/>
        </authorList>
    </citation>
    <scope>NUCLEOTIDE SEQUENCE [LARGE SCALE GENOMIC DNA]</scope>
    <source>
        <strain evidence="20 21">J34TS1</strain>
    </source>
</reference>
<dbReference type="PROSITE" id="PS50853">
    <property type="entry name" value="FN3"/>
    <property type="match status" value="1"/>
</dbReference>
<feature type="compositionally biased region" description="Gly residues" evidence="17">
    <location>
        <begin position="779"/>
        <end position="789"/>
    </location>
</feature>
<dbReference type="GO" id="GO:0030288">
    <property type="term" value="C:outer membrane-bounded periplasmic space"/>
    <property type="evidence" value="ECO:0007669"/>
    <property type="project" value="TreeGrafter"/>
</dbReference>
<dbReference type="InterPro" id="IPR012338">
    <property type="entry name" value="Beta-lactam/transpept-like"/>
</dbReference>
<accession>A0A919YCL7</accession>
<organism evidence="20 21">
    <name type="scientific">Paenibacillus azoreducens</name>
    <dbReference type="NCBI Taxonomy" id="116718"/>
    <lineage>
        <taxon>Bacteria</taxon>
        <taxon>Bacillati</taxon>
        <taxon>Bacillota</taxon>
        <taxon>Bacilli</taxon>
        <taxon>Bacillales</taxon>
        <taxon>Paenibacillaceae</taxon>
        <taxon>Paenibacillus</taxon>
    </lineage>
</organism>
<feature type="region of interest" description="Disordered" evidence="17">
    <location>
        <begin position="555"/>
        <end position="577"/>
    </location>
</feature>
<feature type="region of interest" description="Disordered" evidence="17">
    <location>
        <begin position="1"/>
        <end position="25"/>
    </location>
</feature>
<evidence type="ECO:0000256" key="12">
    <source>
        <dbReference type="ARBA" id="ARBA00023136"/>
    </source>
</evidence>
<dbReference type="InterPro" id="IPR036116">
    <property type="entry name" value="FN3_sf"/>
</dbReference>
<comment type="similarity">
    <text evidence="2">In the C-terminal section; belongs to the transpeptidase family.</text>
</comment>
<evidence type="ECO:0000256" key="15">
    <source>
        <dbReference type="ARBA" id="ARBA00034000"/>
    </source>
</evidence>
<keyword evidence="4" id="KW-1003">Cell membrane</keyword>
<feature type="region of interest" description="Disordered" evidence="17">
    <location>
        <begin position="729"/>
        <end position="889"/>
    </location>
</feature>
<dbReference type="InterPro" id="IPR050396">
    <property type="entry name" value="Glycosyltr_51/Transpeptidase"/>
</dbReference>
<comment type="similarity">
    <text evidence="3">In the N-terminal section; belongs to the glycosyltransferase 51 family.</text>
</comment>
<evidence type="ECO:0000256" key="4">
    <source>
        <dbReference type="ARBA" id="ARBA00022475"/>
    </source>
</evidence>
<keyword evidence="9" id="KW-0378">Hydrolase</keyword>
<dbReference type="GO" id="GO:0009002">
    <property type="term" value="F:serine-type D-Ala-D-Ala carboxypeptidase activity"/>
    <property type="evidence" value="ECO:0007669"/>
    <property type="project" value="UniProtKB-EC"/>
</dbReference>
<dbReference type="Gene3D" id="3.40.710.10">
    <property type="entry name" value="DD-peptidase/beta-lactamase superfamily"/>
    <property type="match status" value="1"/>
</dbReference>
<feature type="compositionally biased region" description="Polar residues" evidence="17">
    <location>
        <begin position="739"/>
        <end position="752"/>
    </location>
</feature>
<evidence type="ECO:0000256" key="5">
    <source>
        <dbReference type="ARBA" id="ARBA00022645"/>
    </source>
</evidence>